<name>A0A4R1KYP0_9BACT</name>
<dbReference type="RefSeq" id="WP_131999404.1">
    <property type="nucleotide sequence ID" value="NZ_SMGK01000008.1"/>
</dbReference>
<feature type="compositionally biased region" description="Low complexity" evidence="1">
    <location>
        <begin position="31"/>
        <end position="46"/>
    </location>
</feature>
<dbReference type="Pfam" id="PF11304">
    <property type="entry name" value="DUF3106"/>
    <property type="match status" value="1"/>
</dbReference>
<dbReference type="OrthoDB" id="122851at2"/>
<organism evidence="3 4">
    <name type="scientific">Acidipila rosea</name>
    <dbReference type="NCBI Taxonomy" id="768535"/>
    <lineage>
        <taxon>Bacteria</taxon>
        <taxon>Pseudomonadati</taxon>
        <taxon>Acidobacteriota</taxon>
        <taxon>Terriglobia</taxon>
        <taxon>Terriglobales</taxon>
        <taxon>Acidobacteriaceae</taxon>
        <taxon>Acidipila</taxon>
    </lineage>
</organism>
<feature type="chain" id="PRO_5020807724" evidence="2">
    <location>
        <begin position="31"/>
        <end position="224"/>
    </location>
</feature>
<dbReference type="InterPro" id="IPR021455">
    <property type="entry name" value="DUF3106"/>
</dbReference>
<feature type="region of interest" description="Disordered" evidence="1">
    <location>
        <begin position="31"/>
        <end position="74"/>
    </location>
</feature>
<dbReference type="Proteomes" id="UP000295210">
    <property type="component" value="Unassembled WGS sequence"/>
</dbReference>
<evidence type="ECO:0000313" key="4">
    <source>
        <dbReference type="Proteomes" id="UP000295210"/>
    </source>
</evidence>
<accession>A0A4R1KYP0</accession>
<reference evidence="3 4" key="1">
    <citation type="submission" date="2019-03" db="EMBL/GenBank/DDBJ databases">
        <title>Genomic Encyclopedia of Type Strains, Phase IV (KMG-IV): sequencing the most valuable type-strain genomes for metagenomic binning, comparative biology and taxonomic classification.</title>
        <authorList>
            <person name="Goeker M."/>
        </authorList>
    </citation>
    <scope>NUCLEOTIDE SEQUENCE [LARGE SCALE GENOMIC DNA]</scope>
    <source>
        <strain evidence="3 4">DSM 103428</strain>
    </source>
</reference>
<evidence type="ECO:0000256" key="2">
    <source>
        <dbReference type="SAM" id="SignalP"/>
    </source>
</evidence>
<feature type="region of interest" description="Disordered" evidence="1">
    <location>
        <begin position="172"/>
        <end position="224"/>
    </location>
</feature>
<gene>
    <name evidence="3" type="ORF">C7378_3484</name>
</gene>
<proteinExistence type="predicted"/>
<evidence type="ECO:0000256" key="1">
    <source>
        <dbReference type="SAM" id="MobiDB-lite"/>
    </source>
</evidence>
<dbReference type="AlphaFoldDB" id="A0A4R1KYP0"/>
<evidence type="ECO:0000313" key="3">
    <source>
        <dbReference type="EMBL" id="TCK69737.1"/>
    </source>
</evidence>
<feature type="signal peptide" evidence="2">
    <location>
        <begin position="1"/>
        <end position="30"/>
    </location>
</feature>
<keyword evidence="4" id="KW-1185">Reference proteome</keyword>
<comment type="caution">
    <text evidence="3">The sequence shown here is derived from an EMBL/GenBank/DDBJ whole genome shotgun (WGS) entry which is preliminary data.</text>
</comment>
<dbReference type="EMBL" id="SMGK01000008">
    <property type="protein sequence ID" value="TCK69737.1"/>
    <property type="molecule type" value="Genomic_DNA"/>
</dbReference>
<protein>
    <submittedName>
        <fullName evidence="3">Uncharacterized protein DUF3106</fullName>
    </submittedName>
</protein>
<sequence>MRDGHISSLTERMALRLALLSLCLAVPATAQHGSQSSSPHQQGAPQARDPYSGQPVNPQVGRFGPFRNGPGQKHLPEWLAEHQNLTVQEQEKALRNEPGFARLPAQQQQRLINRLYALDSRPPEQRARILQRMENMERLSPEQRAEVRGAAQGLAMMPPDRQHMVKRTLRELRDLPPEERQSALASPYYEDRFSPQERTILSNLLKVEPYNPPDNDLPSPEEPH</sequence>
<keyword evidence="2" id="KW-0732">Signal</keyword>
<feature type="compositionally biased region" description="Basic and acidic residues" evidence="1">
    <location>
        <begin position="172"/>
        <end position="181"/>
    </location>
</feature>